<proteinExistence type="inferred from homology"/>
<sequence length="279" mass="29893">MAGLVLGAAAPAVGARARSTSRGPAAPKAAYCMPTHSGLKANPLAMARDRVATLGDKVHASLAVAGGSGKGARSVATMMPIGVPRVPYKTPNENSWQWVDIWNCLYRERIVWVGQTIDEELGNQLVATMLYLDSIEKGGKDIYLYINTEGGDVVPTMAILDTMGYIKSDVGCVGFGSARAMGGMLLANGAKGKRAALPNTCIMLHHPAGVARGSASDIHNEGKELLKIRAKINKMVSRATGQPEEKVHEDIRRDFHLTAEQALDYGIVDKVLYKRRGPR</sequence>
<dbReference type="GO" id="GO:0009368">
    <property type="term" value="C:endopeptidase Clp complex"/>
    <property type="evidence" value="ECO:0007669"/>
    <property type="project" value="TreeGrafter"/>
</dbReference>
<evidence type="ECO:0000313" key="3">
    <source>
        <dbReference type="EMBL" id="ACO63902.1"/>
    </source>
</evidence>
<keyword evidence="4" id="KW-1185">Reference proteome</keyword>
<dbReference type="AlphaFoldDB" id="C1E717"/>
<dbReference type="HAMAP" id="MF_00444">
    <property type="entry name" value="ClpP"/>
    <property type="match status" value="1"/>
</dbReference>
<dbReference type="PANTHER" id="PTHR10381:SF46">
    <property type="entry name" value="ATP-DEPENDENT CLP PROTEASE PROTEOLYTIC SUBUNIT-RELATED PROTEIN 2, CHLOROPLASTIC"/>
    <property type="match status" value="1"/>
</dbReference>
<evidence type="ECO:0000256" key="1">
    <source>
        <dbReference type="ARBA" id="ARBA00007039"/>
    </source>
</evidence>
<dbReference type="MEROPS" id="S14.001"/>
<dbReference type="PRINTS" id="PR00127">
    <property type="entry name" value="CLPPROTEASEP"/>
</dbReference>
<dbReference type="SUPFAM" id="SSF52096">
    <property type="entry name" value="ClpP/crotonase"/>
    <property type="match status" value="1"/>
</dbReference>
<organism evidence="3 4">
    <name type="scientific">Micromonas commoda (strain RCC299 / NOUM17 / CCMP2709)</name>
    <name type="common">Picoplanktonic green alga</name>
    <dbReference type="NCBI Taxonomy" id="296587"/>
    <lineage>
        <taxon>Eukaryota</taxon>
        <taxon>Viridiplantae</taxon>
        <taxon>Chlorophyta</taxon>
        <taxon>Mamiellophyceae</taxon>
        <taxon>Mamiellales</taxon>
        <taxon>Mamiellaceae</taxon>
        <taxon>Micromonas</taxon>
    </lineage>
</organism>
<evidence type="ECO:0000256" key="2">
    <source>
        <dbReference type="RuleBase" id="RU003567"/>
    </source>
</evidence>
<dbReference type="CDD" id="cd07017">
    <property type="entry name" value="S14_ClpP_2"/>
    <property type="match status" value="1"/>
</dbReference>
<dbReference type="STRING" id="296587.C1E717"/>
<dbReference type="FunCoup" id="C1E717">
    <property type="interactions" value="720"/>
</dbReference>
<dbReference type="Gene3D" id="3.90.226.10">
    <property type="entry name" value="2-enoyl-CoA Hydratase, Chain A, domain 1"/>
    <property type="match status" value="1"/>
</dbReference>
<gene>
    <name evidence="3" type="ORF">MICPUN_108326</name>
</gene>
<dbReference type="InterPro" id="IPR029045">
    <property type="entry name" value="ClpP/crotonase-like_dom_sf"/>
</dbReference>
<dbReference type="GO" id="GO:0004176">
    <property type="term" value="F:ATP-dependent peptidase activity"/>
    <property type="evidence" value="ECO:0007669"/>
    <property type="project" value="InterPro"/>
</dbReference>
<dbReference type="Proteomes" id="UP000002009">
    <property type="component" value="Chromosome 5"/>
</dbReference>
<dbReference type="GO" id="GO:0004252">
    <property type="term" value="F:serine-type endopeptidase activity"/>
    <property type="evidence" value="ECO:0007669"/>
    <property type="project" value="InterPro"/>
</dbReference>
<dbReference type="eggNOG" id="KOG0840">
    <property type="taxonomic scope" value="Eukaryota"/>
</dbReference>
<protein>
    <recommendedName>
        <fullName evidence="2">ATP-dependent Clp protease proteolytic subunit</fullName>
    </recommendedName>
</protein>
<dbReference type="InParanoid" id="C1E717"/>
<dbReference type="PANTHER" id="PTHR10381">
    <property type="entry name" value="ATP-DEPENDENT CLP PROTEASE PROTEOLYTIC SUBUNIT"/>
    <property type="match status" value="1"/>
</dbReference>
<evidence type="ECO:0000313" key="4">
    <source>
        <dbReference type="Proteomes" id="UP000002009"/>
    </source>
</evidence>
<dbReference type="OrthoDB" id="2017408at2759"/>
<reference evidence="3 4" key="1">
    <citation type="journal article" date="2009" name="Science">
        <title>Green evolution and dynamic adaptations revealed by genomes of the marine picoeukaryotes Micromonas.</title>
        <authorList>
            <person name="Worden A.Z."/>
            <person name="Lee J.H."/>
            <person name="Mock T."/>
            <person name="Rouze P."/>
            <person name="Simmons M.P."/>
            <person name="Aerts A.L."/>
            <person name="Allen A.E."/>
            <person name="Cuvelier M.L."/>
            <person name="Derelle E."/>
            <person name="Everett M.V."/>
            <person name="Foulon E."/>
            <person name="Grimwood J."/>
            <person name="Gundlach H."/>
            <person name="Henrissat B."/>
            <person name="Napoli C."/>
            <person name="McDonald S.M."/>
            <person name="Parker M.S."/>
            <person name="Rombauts S."/>
            <person name="Salamov A."/>
            <person name="Von Dassow P."/>
            <person name="Badger J.H."/>
            <person name="Coutinho P.M."/>
            <person name="Demir E."/>
            <person name="Dubchak I."/>
            <person name="Gentemann C."/>
            <person name="Eikrem W."/>
            <person name="Gready J.E."/>
            <person name="John U."/>
            <person name="Lanier W."/>
            <person name="Lindquist E.A."/>
            <person name="Lucas S."/>
            <person name="Mayer K.F."/>
            <person name="Moreau H."/>
            <person name="Not F."/>
            <person name="Otillar R."/>
            <person name="Panaud O."/>
            <person name="Pangilinan J."/>
            <person name="Paulsen I."/>
            <person name="Piegu B."/>
            <person name="Poliakov A."/>
            <person name="Robbens S."/>
            <person name="Schmutz J."/>
            <person name="Toulza E."/>
            <person name="Wyss T."/>
            <person name="Zelensky A."/>
            <person name="Zhou K."/>
            <person name="Armbrust E.V."/>
            <person name="Bhattacharya D."/>
            <person name="Goodenough U.W."/>
            <person name="Van de Peer Y."/>
            <person name="Grigoriev I.V."/>
        </authorList>
    </citation>
    <scope>NUCLEOTIDE SEQUENCE [LARGE SCALE GENOMIC DNA]</scope>
    <source>
        <strain evidence="4">RCC299 / NOUM17</strain>
    </source>
</reference>
<comment type="similarity">
    <text evidence="1 2">Belongs to the peptidase S14 family.</text>
</comment>
<dbReference type="InterPro" id="IPR001907">
    <property type="entry name" value="ClpP"/>
</dbReference>
<accession>C1E717</accession>
<dbReference type="GO" id="GO:0051117">
    <property type="term" value="F:ATPase binding"/>
    <property type="evidence" value="ECO:0007669"/>
    <property type="project" value="TreeGrafter"/>
</dbReference>
<dbReference type="GO" id="GO:0006515">
    <property type="term" value="P:protein quality control for misfolded or incompletely synthesized proteins"/>
    <property type="evidence" value="ECO:0007669"/>
    <property type="project" value="TreeGrafter"/>
</dbReference>
<dbReference type="KEGG" id="mis:MICPUN_108326"/>
<dbReference type="GeneID" id="8243930"/>
<dbReference type="EMBL" id="CP001326">
    <property type="protein sequence ID" value="ACO63902.1"/>
    <property type="molecule type" value="Genomic_DNA"/>
</dbReference>
<dbReference type="InterPro" id="IPR023562">
    <property type="entry name" value="ClpP/TepA"/>
</dbReference>
<dbReference type="Pfam" id="PF00574">
    <property type="entry name" value="CLP_protease"/>
    <property type="match status" value="1"/>
</dbReference>
<dbReference type="RefSeq" id="XP_002502644.1">
    <property type="nucleotide sequence ID" value="XM_002502598.1"/>
</dbReference>
<dbReference type="GO" id="GO:0009536">
    <property type="term" value="C:plastid"/>
    <property type="evidence" value="ECO:0007669"/>
    <property type="project" value="UniProtKB-ARBA"/>
</dbReference>
<dbReference type="OMA" id="GDVTPCM"/>
<name>C1E717_MICCC</name>